<protein>
    <submittedName>
        <fullName evidence="2">Uncharacterized protein</fullName>
    </submittedName>
</protein>
<evidence type="ECO:0000313" key="3">
    <source>
        <dbReference type="Proteomes" id="UP000250235"/>
    </source>
</evidence>
<dbReference type="Proteomes" id="UP000250235">
    <property type="component" value="Unassembled WGS sequence"/>
</dbReference>
<sequence>MRRRFEWLRATSRWVVFLRELLSADICYGVVLEKRVAADCLLLISLIDWYESAGPYYTLTTTNWFLQELSVIPRGSWGDVARRFTMIRWFLSDISDMLLRLFILKRIQIPVTVSASIA</sequence>
<reference evidence="2 3" key="1">
    <citation type="journal article" date="2015" name="Proc. Natl. Acad. Sci. U.S.A.">
        <title>The resurrection genome of Boea hygrometrica: A blueprint for survival of dehydration.</title>
        <authorList>
            <person name="Xiao L."/>
            <person name="Yang G."/>
            <person name="Zhang L."/>
            <person name="Yang X."/>
            <person name="Zhao S."/>
            <person name="Ji Z."/>
            <person name="Zhou Q."/>
            <person name="Hu M."/>
            <person name="Wang Y."/>
            <person name="Chen M."/>
            <person name="Xu Y."/>
            <person name="Jin H."/>
            <person name="Xiao X."/>
            <person name="Hu G."/>
            <person name="Bao F."/>
            <person name="Hu Y."/>
            <person name="Wan P."/>
            <person name="Li L."/>
            <person name="Deng X."/>
            <person name="Kuang T."/>
            <person name="Xiang C."/>
            <person name="Zhu J.K."/>
            <person name="Oliver M.J."/>
            <person name="He Y."/>
        </authorList>
    </citation>
    <scope>NUCLEOTIDE SEQUENCE [LARGE SCALE GENOMIC DNA]</scope>
    <source>
        <strain evidence="3">cv. XS01</strain>
    </source>
</reference>
<gene>
    <name evidence="2" type="ORF">F511_33742</name>
</gene>
<evidence type="ECO:0000256" key="1">
    <source>
        <dbReference type="SAM" id="SignalP"/>
    </source>
</evidence>
<name>A0A2Z7BLX6_9LAMI</name>
<organism evidence="2 3">
    <name type="scientific">Dorcoceras hygrometricum</name>
    <dbReference type="NCBI Taxonomy" id="472368"/>
    <lineage>
        <taxon>Eukaryota</taxon>
        <taxon>Viridiplantae</taxon>
        <taxon>Streptophyta</taxon>
        <taxon>Embryophyta</taxon>
        <taxon>Tracheophyta</taxon>
        <taxon>Spermatophyta</taxon>
        <taxon>Magnoliopsida</taxon>
        <taxon>eudicotyledons</taxon>
        <taxon>Gunneridae</taxon>
        <taxon>Pentapetalae</taxon>
        <taxon>asterids</taxon>
        <taxon>lamiids</taxon>
        <taxon>Lamiales</taxon>
        <taxon>Gesneriaceae</taxon>
        <taxon>Didymocarpoideae</taxon>
        <taxon>Trichosporeae</taxon>
        <taxon>Loxocarpinae</taxon>
        <taxon>Dorcoceras</taxon>
    </lineage>
</organism>
<feature type="signal peptide" evidence="1">
    <location>
        <begin position="1"/>
        <end position="29"/>
    </location>
</feature>
<proteinExistence type="predicted"/>
<dbReference type="AlphaFoldDB" id="A0A2Z7BLX6"/>
<dbReference type="EMBL" id="KV005074">
    <property type="protein sequence ID" value="KZV34389.1"/>
    <property type="molecule type" value="Genomic_DNA"/>
</dbReference>
<keyword evidence="3" id="KW-1185">Reference proteome</keyword>
<keyword evidence="1" id="KW-0732">Signal</keyword>
<evidence type="ECO:0000313" key="2">
    <source>
        <dbReference type="EMBL" id="KZV34389.1"/>
    </source>
</evidence>
<feature type="chain" id="PRO_5016264044" evidence="1">
    <location>
        <begin position="30"/>
        <end position="118"/>
    </location>
</feature>
<accession>A0A2Z7BLX6</accession>